<evidence type="ECO:0000256" key="5">
    <source>
        <dbReference type="ARBA" id="ARBA00022898"/>
    </source>
</evidence>
<dbReference type="InterPro" id="IPR015421">
    <property type="entry name" value="PyrdxlP-dep_Trfase_major"/>
</dbReference>
<evidence type="ECO:0000256" key="2">
    <source>
        <dbReference type="ARBA" id="ARBA00022576"/>
    </source>
</evidence>
<dbReference type="Pfam" id="PF00202">
    <property type="entry name" value="Aminotran_3"/>
    <property type="match status" value="1"/>
</dbReference>
<sequence length="399" mass="44266">MNKKEYIEKAEENLLHVYNRFPVIFDYGKGVHLYDELDQEYLDFASGIGVMAFGYGNEDYEDALITQLKRITHTSNLYYHIPMIEAAEKVSKASGMDKVFFTNSGAEAIEGALKTAKKYAYTRRGAGDYEIIAMENSFHGRTVGSLSVTGTEHYREPFYPLMAGVKFATFNDFGSVLANLSDKTCAIIMETVQGEGGLYPADKDFLQKVRQLCDDEGILLILDEIQCGMGRTGSMYAFQQYDVKPDILTTAKALGNGVPVGAFCVTDEVAASSLVAGDHGTTYGGNPLCTAAVSQVFDMFEEYKLTDHVQKIAAYLEDVLDVFVAKYDFVTERRGMGLMQGLVLTIPVKDVVSKALLEEHLVVLSAGKDVLRLLPPLVITEQDVDVFKEKLEKVFDFFL</sequence>
<evidence type="ECO:0000313" key="9">
    <source>
        <dbReference type="Proteomes" id="UP000199428"/>
    </source>
</evidence>
<dbReference type="Proteomes" id="UP000199428">
    <property type="component" value="Unassembled WGS sequence"/>
</dbReference>
<dbReference type="NCBIfam" id="TIGR00707">
    <property type="entry name" value="argD"/>
    <property type="match status" value="1"/>
</dbReference>
<proteinExistence type="inferred from homology"/>
<comment type="similarity">
    <text evidence="7">Belongs to the class-III pyridoxal-phosphate-dependent aminotransferase family.</text>
</comment>
<dbReference type="InterPro" id="IPR004636">
    <property type="entry name" value="AcOrn/SuccOrn_fam"/>
</dbReference>
<dbReference type="PANTHER" id="PTHR11986">
    <property type="entry name" value="AMINOTRANSFERASE CLASS III"/>
    <property type="match status" value="1"/>
</dbReference>
<evidence type="ECO:0000256" key="6">
    <source>
        <dbReference type="ARBA" id="ARBA00029440"/>
    </source>
</evidence>
<dbReference type="CDD" id="cd00610">
    <property type="entry name" value="OAT_like"/>
    <property type="match status" value="1"/>
</dbReference>
<dbReference type="PANTHER" id="PTHR11986:SF79">
    <property type="entry name" value="ACETYLORNITHINE AMINOTRANSFERASE, MITOCHONDRIAL"/>
    <property type="match status" value="1"/>
</dbReference>
<dbReference type="InterPro" id="IPR050103">
    <property type="entry name" value="Class-III_PLP-dep_AT"/>
</dbReference>
<keyword evidence="3" id="KW-0028">Amino-acid biosynthesis</keyword>
<dbReference type="GO" id="GO:0006526">
    <property type="term" value="P:L-arginine biosynthetic process"/>
    <property type="evidence" value="ECO:0007669"/>
    <property type="project" value="UniProtKB-ARBA"/>
</dbReference>
<comment type="cofactor">
    <cofactor evidence="1">
        <name>pyridoxal 5'-phosphate</name>
        <dbReference type="ChEBI" id="CHEBI:597326"/>
    </cofactor>
</comment>
<evidence type="ECO:0000256" key="3">
    <source>
        <dbReference type="ARBA" id="ARBA00022605"/>
    </source>
</evidence>
<keyword evidence="5 7" id="KW-0663">Pyridoxal phosphate</keyword>
<dbReference type="Gene3D" id="3.40.640.10">
    <property type="entry name" value="Type I PLP-dependent aspartate aminotransferase-like (Major domain)"/>
    <property type="match status" value="1"/>
</dbReference>
<dbReference type="InterPro" id="IPR015422">
    <property type="entry name" value="PyrdxlP-dep_Trfase_small"/>
</dbReference>
<dbReference type="PROSITE" id="PS00600">
    <property type="entry name" value="AA_TRANSFER_CLASS_3"/>
    <property type="match status" value="1"/>
</dbReference>
<evidence type="ECO:0000313" key="8">
    <source>
        <dbReference type="EMBL" id="SCZ78525.1"/>
    </source>
</evidence>
<dbReference type="InterPro" id="IPR015424">
    <property type="entry name" value="PyrdxlP-dep_Trfase"/>
</dbReference>
<keyword evidence="2 8" id="KW-0032">Aminotransferase</keyword>
<dbReference type="AlphaFoldDB" id="A0A1G5RWN1"/>
<evidence type="ECO:0000256" key="4">
    <source>
        <dbReference type="ARBA" id="ARBA00022679"/>
    </source>
</evidence>
<dbReference type="NCBIfam" id="NF002325">
    <property type="entry name" value="PRK01278.1"/>
    <property type="match status" value="1"/>
</dbReference>
<accession>A0A1G5RWN1</accession>
<dbReference type="EMBL" id="FMWK01000005">
    <property type="protein sequence ID" value="SCZ78525.1"/>
    <property type="molecule type" value="Genomic_DNA"/>
</dbReference>
<dbReference type="FunFam" id="3.40.640.10:FF:000004">
    <property type="entry name" value="Acetylornithine aminotransferase"/>
    <property type="match status" value="1"/>
</dbReference>
<evidence type="ECO:0000256" key="7">
    <source>
        <dbReference type="RuleBase" id="RU003560"/>
    </source>
</evidence>
<dbReference type="PIRSF" id="PIRSF000521">
    <property type="entry name" value="Transaminase_4ab_Lys_Orn"/>
    <property type="match status" value="1"/>
</dbReference>
<dbReference type="GO" id="GO:0042802">
    <property type="term" value="F:identical protein binding"/>
    <property type="evidence" value="ECO:0007669"/>
    <property type="project" value="TreeGrafter"/>
</dbReference>
<dbReference type="GO" id="GO:0008483">
    <property type="term" value="F:transaminase activity"/>
    <property type="evidence" value="ECO:0007669"/>
    <property type="project" value="UniProtKB-KW"/>
</dbReference>
<name>A0A1G5RWN1_PSEXY</name>
<protein>
    <submittedName>
        <fullName evidence="8">Acetylornithine/N-succinyldiaminopimelate aminotransferase</fullName>
    </submittedName>
</protein>
<dbReference type="InterPro" id="IPR049704">
    <property type="entry name" value="Aminotrans_3_PPA_site"/>
</dbReference>
<dbReference type="SUPFAM" id="SSF53383">
    <property type="entry name" value="PLP-dependent transferases"/>
    <property type="match status" value="1"/>
</dbReference>
<dbReference type="Gene3D" id="3.90.1150.10">
    <property type="entry name" value="Aspartate Aminotransferase, domain 1"/>
    <property type="match status" value="1"/>
</dbReference>
<reference evidence="8 9" key="1">
    <citation type="submission" date="2016-10" db="EMBL/GenBank/DDBJ databases">
        <authorList>
            <person name="de Groot N.N."/>
        </authorList>
    </citation>
    <scope>NUCLEOTIDE SEQUENCE [LARGE SCALE GENOMIC DNA]</scope>
    <source>
        <strain evidence="8 9">DSM 10317</strain>
    </source>
</reference>
<comment type="pathway">
    <text evidence="6">Amino-acid biosynthesis.</text>
</comment>
<organism evidence="8 9">
    <name type="scientific">Pseudobutyrivibrio xylanivorans</name>
    <dbReference type="NCBI Taxonomy" id="185007"/>
    <lineage>
        <taxon>Bacteria</taxon>
        <taxon>Bacillati</taxon>
        <taxon>Bacillota</taxon>
        <taxon>Clostridia</taxon>
        <taxon>Lachnospirales</taxon>
        <taxon>Lachnospiraceae</taxon>
        <taxon>Pseudobutyrivibrio</taxon>
    </lineage>
</organism>
<dbReference type="RefSeq" id="WP_090162226.1">
    <property type="nucleotide sequence ID" value="NZ_FMWK01000005.1"/>
</dbReference>
<keyword evidence="4 8" id="KW-0808">Transferase</keyword>
<dbReference type="GO" id="GO:0030170">
    <property type="term" value="F:pyridoxal phosphate binding"/>
    <property type="evidence" value="ECO:0007669"/>
    <property type="project" value="InterPro"/>
</dbReference>
<evidence type="ECO:0000256" key="1">
    <source>
        <dbReference type="ARBA" id="ARBA00001933"/>
    </source>
</evidence>
<gene>
    <name evidence="8" type="ORF">SAMN02910350_01336</name>
</gene>
<dbReference type="InterPro" id="IPR005814">
    <property type="entry name" value="Aminotrans_3"/>
</dbReference>